<dbReference type="SUPFAM" id="SSF103084">
    <property type="entry name" value="Holliday junction resolvase RusA"/>
    <property type="match status" value="1"/>
</dbReference>
<dbReference type="GO" id="GO:0006310">
    <property type="term" value="P:DNA recombination"/>
    <property type="evidence" value="ECO:0007669"/>
    <property type="project" value="InterPro"/>
</dbReference>
<dbReference type="EMBL" id="BK016059">
    <property type="protein sequence ID" value="DAF91726.1"/>
    <property type="molecule type" value="Genomic_DNA"/>
</dbReference>
<evidence type="ECO:0000313" key="1">
    <source>
        <dbReference type="EMBL" id="DAF91726.1"/>
    </source>
</evidence>
<sequence>MTAWNKRFSLNAYYSGKNYHQRKRDADDIHLLTIIALKRARVRKDLVKTPVQVVFYWDDGLDVDNHAVLGKMIVDALKGWILPDDNRRWYRKVSHEFWERREIGVEVIEWEK</sequence>
<accession>A0A8S5UBJ7</accession>
<organism evidence="1">
    <name type="scientific">Siphoviridae sp. ct8Cp41</name>
    <dbReference type="NCBI Taxonomy" id="2825358"/>
    <lineage>
        <taxon>Viruses</taxon>
        <taxon>Duplodnaviria</taxon>
        <taxon>Heunggongvirae</taxon>
        <taxon>Uroviricota</taxon>
        <taxon>Caudoviricetes</taxon>
    </lineage>
</organism>
<protein>
    <submittedName>
        <fullName evidence="1">Endodeoxyribonuclease RusA</fullName>
    </submittedName>
</protein>
<reference evidence="1" key="1">
    <citation type="journal article" date="2021" name="Proc. Natl. Acad. Sci. U.S.A.">
        <title>A Catalog of Tens of Thousands of Viruses from Human Metagenomes Reveals Hidden Associations with Chronic Diseases.</title>
        <authorList>
            <person name="Tisza M.J."/>
            <person name="Buck C.B."/>
        </authorList>
    </citation>
    <scope>NUCLEOTIDE SEQUENCE</scope>
    <source>
        <strain evidence="1">Ct8Cp41</strain>
    </source>
</reference>
<dbReference type="GO" id="GO:0000287">
    <property type="term" value="F:magnesium ion binding"/>
    <property type="evidence" value="ECO:0007669"/>
    <property type="project" value="InterPro"/>
</dbReference>
<proteinExistence type="predicted"/>
<dbReference type="GO" id="GO:0006281">
    <property type="term" value="P:DNA repair"/>
    <property type="evidence" value="ECO:0007669"/>
    <property type="project" value="InterPro"/>
</dbReference>
<name>A0A8S5UBJ7_9CAUD</name>
<dbReference type="InterPro" id="IPR036614">
    <property type="entry name" value="RusA-like_sf"/>
</dbReference>